<dbReference type="EMBL" id="JAHRHJ020000001">
    <property type="protein sequence ID" value="KAH9331298.1"/>
    <property type="molecule type" value="Genomic_DNA"/>
</dbReference>
<dbReference type="Proteomes" id="UP000824469">
    <property type="component" value="Unassembled WGS sequence"/>
</dbReference>
<keyword evidence="2" id="KW-1185">Reference proteome</keyword>
<name>A0AA38GXK7_TAXCH</name>
<reference evidence="1 2" key="1">
    <citation type="journal article" date="2021" name="Nat. Plants">
        <title>The Taxus genome provides insights into paclitaxel biosynthesis.</title>
        <authorList>
            <person name="Xiong X."/>
            <person name="Gou J."/>
            <person name="Liao Q."/>
            <person name="Li Y."/>
            <person name="Zhou Q."/>
            <person name="Bi G."/>
            <person name="Li C."/>
            <person name="Du R."/>
            <person name="Wang X."/>
            <person name="Sun T."/>
            <person name="Guo L."/>
            <person name="Liang H."/>
            <person name="Lu P."/>
            <person name="Wu Y."/>
            <person name="Zhang Z."/>
            <person name="Ro D.K."/>
            <person name="Shang Y."/>
            <person name="Huang S."/>
            <person name="Yan J."/>
        </authorList>
    </citation>
    <scope>NUCLEOTIDE SEQUENCE [LARGE SCALE GENOMIC DNA]</scope>
    <source>
        <strain evidence="1">Ta-2019</strain>
    </source>
</reference>
<feature type="non-terminal residue" evidence="1">
    <location>
        <position position="1"/>
    </location>
</feature>
<dbReference type="AlphaFoldDB" id="A0AA38GXK7"/>
<organism evidence="1 2">
    <name type="scientific">Taxus chinensis</name>
    <name type="common">Chinese yew</name>
    <name type="synonym">Taxus wallichiana var. chinensis</name>
    <dbReference type="NCBI Taxonomy" id="29808"/>
    <lineage>
        <taxon>Eukaryota</taxon>
        <taxon>Viridiplantae</taxon>
        <taxon>Streptophyta</taxon>
        <taxon>Embryophyta</taxon>
        <taxon>Tracheophyta</taxon>
        <taxon>Spermatophyta</taxon>
        <taxon>Pinopsida</taxon>
        <taxon>Pinidae</taxon>
        <taxon>Conifers II</taxon>
        <taxon>Cupressales</taxon>
        <taxon>Taxaceae</taxon>
        <taxon>Taxus</taxon>
    </lineage>
</organism>
<accession>A0AA38GXK7</accession>
<evidence type="ECO:0000313" key="2">
    <source>
        <dbReference type="Proteomes" id="UP000824469"/>
    </source>
</evidence>
<comment type="caution">
    <text evidence="1">The sequence shown here is derived from an EMBL/GenBank/DDBJ whole genome shotgun (WGS) entry which is preliminary data.</text>
</comment>
<gene>
    <name evidence="1" type="ORF">KI387_003406</name>
</gene>
<evidence type="ECO:0000313" key="1">
    <source>
        <dbReference type="EMBL" id="KAH9331298.1"/>
    </source>
</evidence>
<protein>
    <submittedName>
        <fullName evidence="1">Uncharacterized protein</fullName>
    </submittedName>
</protein>
<feature type="non-terminal residue" evidence="1">
    <location>
        <position position="95"/>
    </location>
</feature>
<proteinExistence type="predicted"/>
<sequence>VERTKATIERMIASYEPLLETLKEEMKNEYLDQNMCADLDVIIKIRTLVEENAVLIVNNAEIVGCEERIALLVEKYDTLVAAWDPHKDRMKDIGK</sequence>